<dbReference type="GO" id="GO:0005886">
    <property type="term" value="C:plasma membrane"/>
    <property type="evidence" value="ECO:0007669"/>
    <property type="project" value="TreeGrafter"/>
</dbReference>
<comment type="caution">
    <text evidence="6">The sequence shown here is derived from an EMBL/GenBank/DDBJ whole genome shotgun (WGS) entry which is preliminary data.</text>
</comment>
<dbReference type="Pfam" id="PF01656">
    <property type="entry name" value="CbiA"/>
    <property type="match status" value="1"/>
</dbReference>
<evidence type="ECO:0000313" key="6">
    <source>
        <dbReference type="EMBL" id="KLK93394.1"/>
    </source>
</evidence>
<dbReference type="EMBL" id="LCYG01000020">
    <property type="protein sequence ID" value="KLK93394.1"/>
    <property type="molecule type" value="Genomic_DNA"/>
</dbReference>
<keyword evidence="1" id="KW-0547">Nucleotide-binding</keyword>
<keyword evidence="4" id="KW-0812">Transmembrane</keyword>
<feature type="domain" description="CobQ/CobB/MinD/ParA nucleotide binding" evidence="5">
    <location>
        <begin position="435"/>
        <end position="603"/>
    </location>
</feature>
<protein>
    <recommendedName>
        <fullName evidence="5">CobQ/CobB/MinD/ParA nucleotide binding domain-containing protein</fullName>
    </recommendedName>
</protein>
<accession>A0A0H1RE96</accession>
<name>A0A0H1RE96_9HYPH</name>
<dbReference type="AlphaFoldDB" id="A0A0H1RE96"/>
<dbReference type="InterPro" id="IPR050445">
    <property type="entry name" value="Bact_polysacc_biosynth/exp"/>
</dbReference>
<keyword evidence="7" id="KW-1185">Reference proteome</keyword>
<dbReference type="Gene3D" id="3.40.50.300">
    <property type="entry name" value="P-loop containing nucleotide triphosphate hydrolases"/>
    <property type="match status" value="1"/>
</dbReference>
<sequence>MNLARNYSIKADYISTKTEAERQDLVDFGFILGAMKRQWLLIALAWFLFAALGVAYIVITPATFYASSSVIIDAKRIDPFREDSGTASGAIDPGFIESQVATINSIAVVEDVVRRLGLQDDPEFGSGDDPTFNPISHVRAALKTALQSAGWLPPQPPNSNDPIRIAVEKVKDNLDVHRGGLSYVIAIGFSSLDPEKAALIANAFSERYIEYQVASRLVGAGRTKDWLEERIEELRSRAAVADRAVAQFQPDGGSEAQVRLRELESNAQSYRTLYNNFLDRYARVVQEQSFSGSEARILTRAVPPTQRDAPIISIVMLMASSAGLALGTAGAFLREISDRKVKTTRQVESLANCDFLGFLPRFDVGSLDYAATRSVTSKLDGSSVAHHYQPLLSAVIHQPYTRFTETIRNIVVTCNEIGRASRCKVIGVTSCIPHEGKSSVAVNLGHMFSRTGRRTLLIDLDFRFPYLTSALVDNPSRGILDLLESGGSLDDKLWIDAESGLHVLPGVSGEPEAAAHEMLGSRRMKQLMDDLSAHYDVIVLDMSPIAPSVDVRAAAHLLDGVVLVVGWNMLTADVLRRTIETSGEIKSKIIGAVLNKVDEKRVRSYDSSYDESYWVGYYGPNLKK</sequence>
<evidence type="ECO:0000256" key="1">
    <source>
        <dbReference type="ARBA" id="ARBA00022741"/>
    </source>
</evidence>
<evidence type="ECO:0000313" key="7">
    <source>
        <dbReference type="Proteomes" id="UP000035489"/>
    </source>
</evidence>
<evidence type="ECO:0000256" key="3">
    <source>
        <dbReference type="SAM" id="Coils"/>
    </source>
</evidence>
<dbReference type="GO" id="GO:0004713">
    <property type="term" value="F:protein tyrosine kinase activity"/>
    <property type="evidence" value="ECO:0007669"/>
    <property type="project" value="TreeGrafter"/>
</dbReference>
<dbReference type="CDD" id="cd05387">
    <property type="entry name" value="BY-kinase"/>
    <property type="match status" value="1"/>
</dbReference>
<evidence type="ECO:0000256" key="4">
    <source>
        <dbReference type="SAM" id="Phobius"/>
    </source>
</evidence>
<proteinExistence type="predicted"/>
<dbReference type="Proteomes" id="UP000035489">
    <property type="component" value="Unassembled WGS sequence"/>
</dbReference>
<keyword evidence="4" id="KW-0472">Membrane</keyword>
<feature type="transmembrane region" description="Helical" evidence="4">
    <location>
        <begin position="39"/>
        <end position="59"/>
    </location>
</feature>
<gene>
    <name evidence="6" type="ORF">AA309_08655</name>
</gene>
<dbReference type="PANTHER" id="PTHR32309:SF13">
    <property type="entry name" value="FERRIC ENTEROBACTIN TRANSPORT PROTEIN FEPE"/>
    <property type="match status" value="1"/>
</dbReference>
<dbReference type="STRING" id="1225564.AA309_08655"/>
<keyword evidence="2" id="KW-0067">ATP-binding</keyword>
<keyword evidence="3" id="KW-0175">Coiled coil</keyword>
<dbReference type="RefSeq" id="WP_047188597.1">
    <property type="nucleotide sequence ID" value="NZ_LCYG01000020.1"/>
</dbReference>
<feature type="coiled-coil region" evidence="3">
    <location>
        <begin position="224"/>
        <end position="280"/>
    </location>
</feature>
<dbReference type="PANTHER" id="PTHR32309">
    <property type="entry name" value="TYROSINE-PROTEIN KINASE"/>
    <property type="match status" value="1"/>
</dbReference>
<evidence type="ECO:0000256" key="2">
    <source>
        <dbReference type="ARBA" id="ARBA00022840"/>
    </source>
</evidence>
<dbReference type="InterPro" id="IPR005702">
    <property type="entry name" value="Wzc-like_C"/>
</dbReference>
<dbReference type="SUPFAM" id="SSF52540">
    <property type="entry name" value="P-loop containing nucleoside triphosphate hydrolases"/>
    <property type="match status" value="1"/>
</dbReference>
<dbReference type="PATRIC" id="fig|1225564.3.peg.2339"/>
<keyword evidence="4" id="KW-1133">Transmembrane helix</keyword>
<dbReference type="InterPro" id="IPR027417">
    <property type="entry name" value="P-loop_NTPase"/>
</dbReference>
<dbReference type="OrthoDB" id="230260at2"/>
<dbReference type="InterPro" id="IPR002586">
    <property type="entry name" value="CobQ/CobB/MinD/ParA_Nub-bd_dom"/>
</dbReference>
<reference evidence="6 7" key="1">
    <citation type="submission" date="2015-05" db="EMBL/GenBank/DDBJ databases">
        <title>Draft genome sequence of Microvirga vignae strain BR3299, a novel nitrogen fixing bacteria isolated from Brazil semi-aired region.</title>
        <authorList>
            <person name="Zilli J.E."/>
            <person name="Passos S.R."/>
            <person name="Leite J."/>
            <person name="Baldani J.I."/>
            <person name="Xavier G.R."/>
            <person name="Rumjaneck N.G."/>
            <person name="Simoes-Araujo J.L."/>
        </authorList>
    </citation>
    <scope>NUCLEOTIDE SEQUENCE [LARGE SCALE GENOMIC DNA]</scope>
    <source>
        <strain evidence="6 7">BR3299</strain>
    </source>
</reference>
<organism evidence="6 7">
    <name type="scientific">Microvirga vignae</name>
    <dbReference type="NCBI Taxonomy" id="1225564"/>
    <lineage>
        <taxon>Bacteria</taxon>
        <taxon>Pseudomonadati</taxon>
        <taxon>Pseudomonadota</taxon>
        <taxon>Alphaproteobacteria</taxon>
        <taxon>Hyphomicrobiales</taxon>
        <taxon>Methylobacteriaceae</taxon>
        <taxon>Microvirga</taxon>
    </lineage>
</organism>
<evidence type="ECO:0000259" key="5">
    <source>
        <dbReference type="Pfam" id="PF01656"/>
    </source>
</evidence>